<dbReference type="SUPFAM" id="SSF46785">
    <property type="entry name" value="Winged helix' DNA-binding domain"/>
    <property type="match status" value="1"/>
</dbReference>
<proteinExistence type="predicted"/>
<dbReference type="InterPro" id="IPR023187">
    <property type="entry name" value="Tscrpt_reg_MarR-type_CS"/>
</dbReference>
<evidence type="ECO:0000313" key="5">
    <source>
        <dbReference type="EMBL" id="MDV6228679.1"/>
    </source>
</evidence>
<dbReference type="InterPro" id="IPR036390">
    <property type="entry name" value="WH_DNA-bd_sf"/>
</dbReference>
<dbReference type="PANTHER" id="PTHR33164:SF64">
    <property type="entry name" value="TRANSCRIPTIONAL REGULATOR SLYA"/>
    <property type="match status" value="1"/>
</dbReference>
<name>A0ABU4AR34_9HYPH</name>
<keyword evidence="2" id="KW-0238">DNA-binding</keyword>
<dbReference type="Proteomes" id="UP001185659">
    <property type="component" value="Unassembled WGS sequence"/>
</dbReference>
<reference evidence="5 6" key="1">
    <citation type="submission" date="2023-10" db="EMBL/GenBank/DDBJ databases">
        <authorList>
            <person name="Venkata Ramana C."/>
            <person name="Sasikala C."/>
            <person name="Dhurka M."/>
        </authorList>
    </citation>
    <scope>NUCLEOTIDE SEQUENCE [LARGE SCALE GENOMIC DNA]</scope>
    <source>
        <strain evidence="5 6">KCTC 32151</strain>
    </source>
</reference>
<dbReference type="InterPro" id="IPR000835">
    <property type="entry name" value="HTH_MarR-typ"/>
</dbReference>
<dbReference type="RefSeq" id="WP_317562458.1">
    <property type="nucleotide sequence ID" value="NZ_JAWLIP010000012.1"/>
</dbReference>
<dbReference type="EMBL" id="JAWLIP010000012">
    <property type="protein sequence ID" value="MDV6228679.1"/>
    <property type="molecule type" value="Genomic_DNA"/>
</dbReference>
<evidence type="ECO:0000313" key="6">
    <source>
        <dbReference type="Proteomes" id="UP001185659"/>
    </source>
</evidence>
<organism evidence="5 6">
    <name type="scientific">Nitratireductor aquimarinus</name>
    <dbReference type="NCBI Taxonomy" id="889300"/>
    <lineage>
        <taxon>Bacteria</taxon>
        <taxon>Pseudomonadati</taxon>
        <taxon>Pseudomonadota</taxon>
        <taxon>Alphaproteobacteria</taxon>
        <taxon>Hyphomicrobiales</taxon>
        <taxon>Phyllobacteriaceae</taxon>
        <taxon>Nitratireductor</taxon>
    </lineage>
</organism>
<keyword evidence="1" id="KW-0805">Transcription regulation</keyword>
<dbReference type="Pfam" id="PF01047">
    <property type="entry name" value="MarR"/>
    <property type="match status" value="1"/>
</dbReference>
<dbReference type="InterPro" id="IPR036388">
    <property type="entry name" value="WH-like_DNA-bd_sf"/>
</dbReference>
<dbReference type="PROSITE" id="PS50995">
    <property type="entry name" value="HTH_MARR_2"/>
    <property type="match status" value="1"/>
</dbReference>
<dbReference type="PRINTS" id="PR00598">
    <property type="entry name" value="HTHMARR"/>
</dbReference>
<comment type="caution">
    <text evidence="5">The sequence shown here is derived from an EMBL/GenBank/DDBJ whole genome shotgun (WGS) entry which is preliminary data.</text>
</comment>
<protein>
    <submittedName>
        <fullName evidence="5">MarR family transcriptional regulator</fullName>
    </submittedName>
</protein>
<feature type="domain" description="HTH marR-type" evidence="4">
    <location>
        <begin position="6"/>
        <end position="138"/>
    </location>
</feature>
<dbReference type="Gene3D" id="1.10.10.10">
    <property type="entry name" value="Winged helix-like DNA-binding domain superfamily/Winged helix DNA-binding domain"/>
    <property type="match status" value="1"/>
</dbReference>
<keyword evidence="3" id="KW-0804">Transcription</keyword>
<keyword evidence="6" id="KW-1185">Reference proteome</keyword>
<dbReference type="PANTHER" id="PTHR33164">
    <property type="entry name" value="TRANSCRIPTIONAL REGULATOR, MARR FAMILY"/>
    <property type="match status" value="1"/>
</dbReference>
<evidence type="ECO:0000256" key="3">
    <source>
        <dbReference type="ARBA" id="ARBA00023163"/>
    </source>
</evidence>
<dbReference type="SMART" id="SM00347">
    <property type="entry name" value="HTH_MARR"/>
    <property type="match status" value="1"/>
</dbReference>
<accession>A0ABU4AR34</accession>
<gene>
    <name evidence="5" type="ORF">R2G56_20515</name>
</gene>
<sequence>MSDPDRHKLGLLIHDVARLMRMRFQEKGNQYGLSSVQWGLLFRLMKEDGVPQARLAEFLEVEPISVSRMVDRMAENGWVVRRAGRMDRRVRMIHITQKAREACDSIRQISTSVYDEALLDMAEDERRVLVGALNKMAANLCATVSGGNGQTACP</sequence>
<evidence type="ECO:0000256" key="1">
    <source>
        <dbReference type="ARBA" id="ARBA00023015"/>
    </source>
</evidence>
<evidence type="ECO:0000256" key="2">
    <source>
        <dbReference type="ARBA" id="ARBA00023125"/>
    </source>
</evidence>
<evidence type="ECO:0000259" key="4">
    <source>
        <dbReference type="PROSITE" id="PS50995"/>
    </source>
</evidence>
<dbReference type="InterPro" id="IPR039422">
    <property type="entry name" value="MarR/SlyA-like"/>
</dbReference>
<dbReference type="PROSITE" id="PS01117">
    <property type="entry name" value="HTH_MARR_1"/>
    <property type="match status" value="1"/>
</dbReference>